<dbReference type="EMBL" id="JACHXD010000001">
    <property type="protein sequence ID" value="MBB3117328.1"/>
    <property type="molecule type" value="Genomic_DNA"/>
</dbReference>
<evidence type="ECO:0000313" key="1">
    <source>
        <dbReference type="EMBL" id="MBB3117328.1"/>
    </source>
</evidence>
<evidence type="ECO:0000313" key="2">
    <source>
        <dbReference type="Proteomes" id="UP000541535"/>
    </source>
</evidence>
<comment type="caution">
    <text evidence="1">The sequence shown here is derived from an EMBL/GenBank/DDBJ whole genome shotgun (WGS) entry which is preliminary data.</text>
</comment>
<dbReference type="Proteomes" id="UP000541535">
    <property type="component" value="Unassembled WGS sequence"/>
</dbReference>
<organism evidence="1 2">
    <name type="scientific">Pseudoduganella violacea</name>
    <dbReference type="NCBI Taxonomy" id="1715466"/>
    <lineage>
        <taxon>Bacteria</taxon>
        <taxon>Pseudomonadati</taxon>
        <taxon>Pseudomonadota</taxon>
        <taxon>Betaproteobacteria</taxon>
        <taxon>Burkholderiales</taxon>
        <taxon>Oxalobacteraceae</taxon>
        <taxon>Telluria group</taxon>
        <taxon>Pseudoduganella</taxon>
    </lineage>
</organism>
<accession>A0A7W5B691</accession>
<protein>
    <submittedName>
        <fullName evidence="1">Uncharacterized protein</fullName>
    </submittedName>
</protein>
<dbReference type="AlphaFoldDB" id="A0A7W5B691"/>
<reference evidence="1 2" key="1">
    <citation type="submission" date="2020-08" db="EMBL/GenBank/DDBJ databases">
        <title>Genomic Encyclopedia of Type Strains, Phase III (KMG-III): the genomes of soil and plant-associated and newly described type strains.</title>
        <authorList>
            <person name="Whitman W."/>
        </authorList>
    </citation>
    <scope>NUCLEOTIDE SEQUENCE [LARGE SCALE GENOMIC DNA]</scope>
    <source>
        <strain evidence="1 2">CECT 8897</strain>
    </source>
</reference>
<gene>
    <name evidence="1" type="ORF">FHS03_000347</name>
</gene>
<sequence length="37" mass="4320">MLFFYNEKYDSMQQPLALPQAISYNQHKACMPAITLI</sequence>
<keyword evidence="2" id="KW-1185">Reference proteome</keyword>
<proteinExistence type="predicted"/>
<name>A0A7W5B691_9BURK</name>